<dbReference type="RefSeq" id="WP_093215458.1">
    <property type="nucleotide sequence ID" value="NZ_FNFL01000005.1"/>
</dbReference>
<dbReference type="InterPro" id="IPR011990">
    <property type="entry name" value="TPR-like_helical_dom_sf"/>
</dbReference>
<dbReference type="Gene3D" id="1.25.40.10">
    <property type="entry name" value="Tetratricopeptide repeat domain"/>
    <property type="match status" value="1"/>
</dbReference>
<evidence type="ECO:0000313" key="1">
    <source>
        <dbReference type="EMBL" id="SDK34851.1"/>
    </source>
</evidence>
<dbReference type="STRING" id="407036.SAMN05216243_2828"/>
<name>A0A1G9B5P2_9BACI</name>
<gene>
    <name evidence="1" type="ORF">SAMN05216243_2828</name>
</gene>
<accession>A0A1G9B5P2</accession>
<evidence type="ECO:0000313" key="2">
    <source>
        <dbReference type="Proteomes" id="UP000198694"/>
    </source>
</evidence>
<protein>
    <submittedName>
        <fullName evidence="1">Uncharacterized protein</fullName>
    </submittedName>
</protein>
<dbReference type="EMBL" id="FNFL01000005">
    <property type="protein sequence ID" value="SDK34851.1"/>
    <property type="molecule type" value="Genomic_DNA"/>
</dbReference>
<dbReference type="OrthoDB" id="2676051at2"/>
<reference evidence="1 2" key="1">
    <citation type="submission" date="2016-10" db="EMBL/GenBank/DDBJ databases">
        <authorList>
            <person name="de Groot N.N."/>
        </authorList>
    </citation>
    <scope>NUCLEOTIDE SEQUENCE [LARGE SCALE GENOMIC DNA]</scope>
    <source>
        <strain evidence="1 2">CGMCC 1.6502</strain>
    </source>
</reference>
<organism evidence="1 2">
    <name type="scientific">Sediminibacillus albus</name>
    <dbReference type="NCBI Taxonomy" id="407036"/>
    <lineage>
        <taxon>Bacteria</taxon>
        <taxon>Bacillati</taxon>
        <taxon>Bacillota</taxon>
        <taxon>Bacilli</taxon>
        <taxon>Bacillales</taxon>
        <taxon>Bacillaceae</taxon>
        <taxon>Sediminibacillus</taxon>
    </lineage>
</organism>
<dbReference type="SUPFAM" id="SSF48452">
    <property type="entry name" value="TPR-like"/>
    <property type="match status" value="1"/>
</dbReference>
<proteinExistence type="predicted"/>
<sequence length="461" mass="54141">MQTKTVTLMVNKKTLDLIPKQMYIYRSCKIIEAVDDEQHYYYLFVYKDKAFNGVRARQVKLTSFLHKAIAKGLSFSGDHPLTLHVLTTHPSFRTISFNQLYKKLSLKYSPLETALILTLFDAFISTKQLSSLLKKTYYQYRRNGQMLMAYKVLNIYADYDPNDPFAHDMLSQLDFQNYQLKYANLEKLVHLDPVHMEQVCFDKLEEPSCHNLLIEYLAEQDRWLDEIAVRLAILGDSSSEAHQAALISLMKKHFTEEERLQLYKQLAYHPAVPDAFCTELMDGLLEEDQYEAVVDLLITRNLTPLPHQQQRIAECFCKVDLPVFPSLFDRLNDRLIALFPTDSQTLERIVIRCISAFFQDYELEKIKDWLKPFHQHGIHLPIEQKLNKMQLLQEDPEQQGALGELYLYFHQPEKSIDCFKWEMELKPEDPKPVQLLSKVYLSIGNKDEAEAYQQLYLQMQR</sequence>
<keyword evidence="2" id="KW-1185">Reference proteome</keyword>
<dbReference type="AlphaFoldDB" id="A0A1G9B5P2"/>
<dbReference type="Proteomes" id="UP000198694">
    <property type="component" value="Unassembled WGS sequence"/>
</dbReference>